<dbReference type="InterPro" id="IPR049368">
    <property type="entry name" value="FkbO_Hyg5-like_N"/>
</dbReference>
<dbReference type="OrthoDB" id="1114505at2"/>
<evidence type="ECO:0000313" key="3">
    <source>
        <dbReference type="Proteomes" id="UP000061010"/>
    </source>
</evidence>
<feature type="domain" description="Chorismatase FkbO/Hyg5-like N-terminal" evidence="1">
    <location>
        <begin position="66"/>
        <end position="189"/>
    </location>
</feature>
<evidence type="ECO:0000313" key="2">
    <source>
        <dbReference type="EMBL" id="ALJ29919.1"/>
    </source>
</evidence>
<evidence type="ECO:0000259" key="1">
    <source>
        <dbReference type="Pfam" id="PF21168"/>
    </source>
</evidence>
<reference evidence="2 3" key="1">
    <citation type="journal article" date="2015" name="Genome Announc.">
        <title>Complete Genome Sequencing of Stenotrophomonas acidaminiphila ZAC14D2_NAIMI4_2, a Multidrug-Resistant Strain Isolated from Sediments of a Polluted River in Mexico, Uncovers New Antibiotic Resistance Genes and a Novel Class-II Lasso Peptide Biosynthesis Gene Cluster.</title>
        <authorList>
            <person name="Vinuesa P."/>
            <person name="Ochoa-Sanchez L.E."/>
        </authorList>
    </citation>
    <scope>NUCLEOTIDE SEQUENCE [LARGE SCALE GENOMIC DNA]</scope>
    <source>
        <strain evidence="2 3">ZAC14D2_NAIMI4_2</strain>
    </source>
</reference>
<dbReference type="SUPFAM" id="SSF55298">
    <property type="entry name" value="YjgF-like"/>
    <property type="match status" value="1"/>
</dbReference>
<dbReference type="PATRIC" id="fig|128780.6.peg.3631"/>
<dbReference type="EMBL" id="CP012900">
    <property type="protein sequence ID" value="ALJ29919.1"/>
    <property type="molecule type" value="Genomic_DNA"/>
</dbReference>
<proteinExistence type="predicted"/>
<keyword evidence="3" id="KW-1185">Reference proteome</keyword>
<name>A0A0S1B4H3_9GAMM</name>
<organism evidence="2 3">
    <name type="scientific">Stenotrophomonas acidaminiphila</name>
    <dbReference type="NCBI Taxonomy" id="128780"/>
    <lineage>
        <taxon>Bacteria</taxon>
        <taxon>Pseudomonadati</taxon>
        <taxon>Pseudomonadota</taxon>
        <taxon>Gammaproteobacteria</taxon>
        <taxon>Lysobacterales</taxon>
        <taxon>Lysobacteraceae</taxon>
        <taxon>Stenotrophomonas</taxon>
    </lineage>
</organism>
<gene>
    <name evidence="2" type="ORF">AOT14_35850</name>
</gene>
<dbReference type="KEGG" id="sacz:AOT14_35850"/>
<dbReference type="InterPro" id="IPR035959">
    <property type="entry name" value="RutC-like_sf"/>
</dbReference>
<protein>
    <submittedName>
        <fullName evidence="2">Pteridine-dependent deoxygenase</fullName>
    </submittedName>
</protein>
<sequence length="336" mass="35893">MNAVSGFVPAAGLEVDYADTAQLPVLLADPRVLAVFGFQAGDGAPASDDPRYLQVGLQPDGAPRLEVWRSTGTVHSGREADGLAWASDGALMFGALQIDESRHGGILEAGEHAYARLLSALPGQGYPHLLRIWNYLDAIIDGDGDDERYRQFCVGRARGIGTIDPGTLPAATAIGRLDGVRVLQVYWLAARVPGTPLENPRQVSAWRYPRQYGPQSPSFARGMLAAPGSSLPLLLSGTASVVGHATLHGEDTLRQLEETFANLDALVGTARARLPSLPAHFGAGSRLKVYVRDAAEIPAIRQALARHLPPEVAYIVLHAEVCRRDLRVEIDGVHGA</sequence>
<dbReference type="Pfam" id="PF21168">
    <property type="entry name" value="FkbO_Hyg5-like_N"/>
    <property type="match status" value="1"/>
</dbReference>
<dbReference type="Proteomes" id="UP000061010">
    <property type="component" value="Chromosome"/>
</dbReference>
<accession>A0A0S1B4H3</accession>
<dbReference type="AlphaFoldDB" id="A0A0S1B4H3"/>
<dbReference type="Gene3D" id="3.30.1330.40">
    <property type="entry name" value="RutC-like"/>
    <property type="match status" value="1"/>
</dbReference>
<dbReference type="CDD" id="cd06153">
    <property type="entry name" value="YjgF_YER057c_UK114_like_5"/>
    <property type="match status" value="1"/>
</dbReference>